<proteinExistence type="predicted"/>
<dbReference type="Proteomes" id="UP000887574">
    <property type="component" value="Unplaced"/>
</dbReference>
<name>A0A915DMF3_9BILA</name>
<evidence type="ECO:0000256" key="1">
    <source>
        <dbReference type="SAM" id="MobiDB-lite"/>
    </source>
</evidence>
<evidence type="ECO:0000313" key="3">
    <source>
        <dbReference type="WBParaSite" id="jg21539"/>
    </source>
</evidence>
<keyword evidence="2" id="KW-1185">Reference proteome</keyword>
<feature type="region of interest" description="Disordered" evidence="1">
    <location>
        <begin position="56"/>
        <end position="84"/>
    </location>
</feature>
<dbReference type="WBParaSite" id="jg21539">
    <property type="protein sequence ID" value="jg21539"/>
    <property type="gene ID" value="jg21539"/>
</dbReference>
<sequence>MILQACCAFSFNSQKLKATSKMALNLHGYADSTYAVFQFISDVLFEEGRGIFRQKLPPTPNKEYQERMSAMQSLNSQSTETKSE</sequence>
<dbReference type="AlphaFoldDB" id="A0A915DMF3"/>
<feature type="compositionally biased region" description="Polar residues" evidence="1">
    <location>
        <begin position="70"/>
        <end position="84"/>
    </location>
</feature>
<reference evidence="3" key="1">
    <citation type="submission" date="2022-11" db="UniProtKB">
        <authorList>
            <consortium name="WormBaseParasite"/>
        </authorList>
    </citation>
    <scope>IDENTIFICATION</scope>
</reference>
<protein>
    <submittedName>
        <fullName evidence="3">Uncharacterized protein</fullName>
    </submittedName>
</protein>
<evidence type="ECO:0000313" key="2">
    <source>
        <dbReference type="Proteomes" id="UP000887574"/>
    </source>
</evidence>
<organism evidence="2 3">
    <name type="scientific">Ditylenchus dipsaci</name>
    <dbReference type="NCBI Taxonomy" id="166011"/>
    <lineage>
        <taxon>Eukaryota</taxon>
        <taxon>Metazoa</taxon>
        <taxon>Ecdysozoa</taxon>
        <taxon>Nematoda</taxon>
        <taxon>Chromadorea</taxon>
        <taxon>Rhabditida</taxon>
        <taxon>Tylenchina</taxon>
        <taxon>Tylenchomorpha</taxon>
        <taxon>Sphaerularioidea</taxon>
        <taxon>Anguinidae</taxon>
        <taxon>Anguininae</taxon>
        <taxon>Ditylenchus</taxon>
    </lineage>
</organism>
<accession>A0A915DMF3</accession>